<proteinExistence type="predicted"/>
<comment type="caution">
    <text evidence="1">The sequence shown here is derived from an EMBL/GenBank/DDBJ whole genome shotgun (WGS) entry which is preliminary data.</text>
</comment>
<gene>
    <name evidence="1" type="ORF">QAD02_002122</name>
</gene>
<organism evidence="1 2">
    <name type="scientific">Eretmocerus hayati</name>
    <dbReference type="NCBI Taxonomy" id="131215"/>
    <lineage>
        <taxon>Eukaryota</taxon>
        <taxon>Metazoa</taxon>
        <taxon>Ecdysozoa</taxon>
        <taxon>Arthropoda</taxon>
        <taxon>Hexapoda</taxon>
        <taxon>Insecta</taxon>
        <taxon>Pterygota</taxon>
        <taxon>Neoptera</taxon>
        <taxon>Endopterygota</taxon>
        <taxon>Hymenoptera</taxon>
        <taxon>Apocrita</taxon>
        <taxon>Proctotrupomorpha</taxon>
        <taxon>Chalcidoidea</taxon>
        <taxon>Aphelinidae</taxon>
        <taxon>Aphelininae</taxon>
        <taxon>Eretmocerus</taxon>
    </lineage>
</organism>
<accession>A0ACC2NJ78</accession>
<evidence type="ECO:0000313" key="1">
    <source>
        <dbReference type="EMBL" id="KAJ8670863.1"/>
    </source>
</evidence>
<dbReference type="Proteomes" id="UP001239111">
    <property type="component" value="Chromosome 3"/>
</dbReference>
<name>A0ACC2NJ78_9HYME</name>
<evidence type="ECO:0000313" key="2">
    <source>
        <dbReference type="Proteomes" id="UP001239111"/>
    </source>
</evidence>
<sequence length="307" mass="34100">MEAAVGAIIHLHVALFGELQEGTETKMIPFNDCQDLPFKIDIPHGNFEETDIENVEPVSIACATLAKCTGTREREARVSDSNIIEVEEQGSTFNEEISVFKVLCRALGESYVTFSVYNIPVLPSCKGGEAVARVKVTCGKPRYIYLQPEFRDGKNCPVSHDTDRVVAHSEETLKLLVIVKDENGRRFDNITSLSIEWNLKPSSAAALEVQLGSLEDTASEYQVILPKNHYQQMLPKKLIDSLNLKAKVAGYQKNVLQKLRITPGYLPFPIENEKGATATPTIEASINILLVNDTIIYPSRVDYCIVD</sequence>
<reference evidence="1" key="1">
    <citation type="submission" date="2023-04" db="EMBL/GenBank/DDBJ databases">
        <title>A chromosome-level genome assembly of the parasitoid wasp Eretmocerus hayati.</title>
        <authorList>
            <person name="Zhong Y."/>
            <person name="Liu S."/>
            <person name="Liu Y."/>
        </authorList>
    </citation>
    <scope>NUCLEOTIDE SEQUENCE</scope>
    <source>
        <strain evidence="1">ZJU_SS_LIU_2023</strain>
    </source>
</reference>
<protein>
    <submittedName>
        <fullName evidence="1">Uncharacterized protein</fullName>
    </submittedName>
</protein>
<dbReference type="EMBL" id="CM056743">
    <property type="protein sequence ID" value="KAJ8670863.1"/>
    <property type="molecule type" value="Genomic_DNA"/>
</dbReference>
<keyword evidence="2" id="KW-1185">Reference proteome</keyword>